<gene>
    <name evidence="1" type="ORF">CCR82_11430</name>
</gene>
<protein>
    <submittedName>
        <fullName evidence="1">Uncharacterized protein</fullName>
    </submittedName>
</protein>
<organism evidence="1 2">
    <name type="scientific">Halochromatium salexigens</name>
    <name type="common">Chromatium salexigens</name>
    <dbReference type="NCBI Taxonomy" id="49447"/>
    <lineage>
        <taxon>Bacteria</taxon>
        <taxon>Pseudomonadati</taxon>
        <taxon>Pseudomonadota</taxon>
        <taxon>Gammaproteobacteria</taxon>
        <taxon>Chromatiales</taxon>
        <taxon>Chromatiaceae</taxon>
        <taxon>Halochromatium</taxon>
    </lineage>
</organism>
<dbReference type="AlphaFoldDB" id="A0AAJ0UIG1"/>
<keyword evidence="2" id="KW-1185">Reference proteome</keyword>
<reference evidence="1" key="1">
    <citation type="submission" date="2017-05" db="EMBL/GenBank/DDBJ databases">
        <authorList>
            <person name="Imhoff J.F."/>
            <person name="Rahn T."/>
            <person name="Kuenzel S."/>
            <person name="Neulinger S.C."/>
        </authorList>
    </citation>
    <scope>NUCLEOTIDE SEQUENCE</scope>
    <source>
        <strain evidence="1">DSM 4395</strain>
    </source>
</reference>
<evidence type="ECO:0000313" key="1">
    <source>
        <dbReference type="EMBL" id="MBK5931117.1"/>
    </source>
</evidence>
<accession>A0AAJ0UIG1</accession>
<name>A0AAJ0UIG1_HALSE</name>
<dbReference type="Proteomes" id="UP001296967">
    <property type="component" value="Unassembled WGS sequence"/>
</dbReference>
<proteinExistence type="predicted"/>
<evidence type="ECO:0000313" key="2">
    <source>
        <dbReference type="Proteomes" id="UP001296967"/>
    </source>
</evidence>
<dbReference type="EMBL" id="NHSF01000059">
    <property type="protein sequence ID" value="MBK5931117.1"/>
    <property type="molecule type" value="Genomic_DNA"/>
</dbReference>
<comment type="caution">
    <text evidence="1">The sequence shown here is derived from an EMBL/GenBank/DDBJ whole genome shotgun (WGS) entry which is preliminary data.</text>
</comment>
<reference evidence="1" key="2">
    <citation type="journal article" date="2020" name="Microorganisms">
        <title>Osmotic Adaptation and Compatible Solute Biosynthesis of Phototrophic Bacteria as Revealed from Genome Analyses.</title>
        <authorList>
            <person name="Imhoff J.F."/>
            <person name="Rahn T."/>
            <person name="Kunzel S."/>
            <person name="Keller A."/>
            <person name="Neulinger S.C."/>
        </authorList>
    </citation>
    <scope>NUCLEOTIDE SEQUENCE</scope>
    <source>
        <strain evidence="1">DSM 4395</strain>
    </source>
</reference>
<sequence>MRDGVAIGICGQDTRRGEFPSIELKLALNHQRQGCTRFDVEACVVACGLEVTRHVQRDIITTSHGKFTLESEVIHL</sequence>